<organism evidence="1 2">
    <name type="scientific">Vibrio tetraodonis subsp. pristinus</name>
    <dbReference type="NCBI Taxonomy" id="2695891"/>
    <lineage>
        <taxon>Bacteria</taxon>
        <taxon>Pseudomonadati</taxon>
        <taxon>Pseudomonadota</taxon>
        <taxon>Gammaproteobacteria</taxon>
        <taxon>Vibrionales</taxon>
        <taxon>Vibrionaceae</taxon>
        <taxon>Vibrio</taxon>
    </lineage>
</organism>
<proteinExistence type="predicted"/>
<dbReference type="PANTHER" id="PTHR35175:SF2">
    <property type="entry name" value="DUF1289 DOMAIN-CONTAINING PROTEIN"/>
    <property type="match status" value="1"/>
</dbReference>
<accession>A0A6L8LS58</accession>
<gene>
    <name evidence="1" type="ORF">GTG28_06765</name>
</gene>
<reference evidence="1 2" key="1">
    <citation type="submission" date="2020-01" db="EMBL/GenBank/DDBJ databases">
        <title>Draft Genome Sequence of Vibrio sp. strain OCN044, Isolated from a Healthy Coral at Palmyra Atoll.</title>
        <authorList>
            <person name="Videau P."/>
            <person name="Loughran R."/>
            <person name="Esquivel A."/>
            <person name="Deadmond M."/>
            <person name="Paddock B.E."/>
            <person name="Saw J.H."/>
            <person name="Ushijima B."/>
        </authorList>
    </citation>
    <scope>NUCLEOTIDE SEQUENCE [LARGE SCALE GENOMIC DNA]</scope>
    <source>
        <strain evidence="1 2">OCN044</strain>
    </source>
</reference>
<evidence type="ECO:0000313" key="2">
    <source>
        <dbReference type="Proteomes" id="UP000478571"/>
    </source>
</evidence>
<dbReference type="InterPro" id="IPR010710">
    <property type="entry name" value="DUF1289"/>
</dbReference>
<protein>
    <submittedName>
        <fullName evidence="1">DUF1289 domain-containing protein</fullName>
    </submittedName>
</protein>
<dbReference type="Pfam" id="PF06945">
    <property type="entry name" value="DUF1289"/>
    <property type="match status" value="1"/>
</dbReference>
<keyword evidence="2" id="KW-1185">Reference proteome</keyword>
<comment type="caution">
    <text evidence="1">The sequence shown here is derived from an EMBL/GenBank/DDBJ whole genome shotgun (WGS) entry which is preliminary data.</text>
</comment>
<sequence length="69" mass="8040">MQKRKEHVNKVPESPCVRMCCLDEQDICLGCYRTLGEILEWNTYGSHEKLKVIALCEQRKKTRATKGKD</sequence>
<dbReference type="Proteomes" id="UP000478571">
    <property type="component" value="Unassembled WGS sequence"/>
</dbReference>
<dbReference type="PANTHER" id="PTHR35175">
    <property type="entry name" value="DUF1289 DOMAIN-CONTAINING PROTEIN"/>
    <property type="match status" value="1"/>
</dbReference>
<name>A0A6L8LS58_9VIBR</name>
<dbReference type="EMBL" id="WWEU01000002">
    <property type="protein sequence ID" value="MYM58921.1"/>
    <property type="molecule type" value="Genomic_DNA"/>
</dbReference>
<evidence type="ECO:0000313" key="1">
    <source>
        <dbReference type="EMBL" id="MYM58921.1"/>
    </source>
</evidence>
<dbReference type="AlphaFoldDB" id="A0A6L8LS58"/>